<evidence type="ECO:0000313" key="1">
    <source>
        <dbReference type="EMBL" id="GFN89094.1"/>
    </source>
</evidence>
<comment type="caution">
    <text evidence="1">The sequence shown here is derived from an EMBL/GenBank/DDBJ whole genome shotgun (WGS) entry which is preliminary data.</text>
</comment>
<protein>
    <recommendedName>
        <fullName evidence="3">NTR domain-containing protein</fullName>
    </recommendedName>
</protein>
<keyword evidence="2" id="KW-1185">Reference proteome</keyword>
<dbReference type="AlphaFoldDB" id="A0AAV3Z3A2"/>
<proteinExistence type="predicted"/>
<evidence type="ECO:0000313" key="2">
    <source>
        <dbReference type="Proteomes" id="UP000735302"/>
    </source>
</evidence>
<gene>
    <name evidence="1" type="ORF">PoB_001560000</name>
</gene>
<sequence>MGSKAESLRRKQRIVQLCWVDEVLPKWAKTSTGEAKEPICKPFNTKKGFCVKKQINITTGCSCEVVGRQVYRVKAVYRIMQPVDTWGKIVIEWPSRQASIIKNYSYGKKVRDPDPYMKIVTITPSCSCSTEYLVAGNDEINLVVIYSKNSSDYTYDAVFGPTIRKQTLETVQGFTNVTSDILACQPFTLPHKGFCVKKIISQGSGCSCEAIAPHVYRVKFVHKIERDYKSSRIVLLWPSDTDKTFKEFYYFPEVRSEHSHFVFLFLKSAYSYQKSLV</sequence>
<dbReference type="Proteomes" id="UP000735302">
    <property type="component" value="Unassembled WGS sequence"/>
</dbReference>
<reference evidence="1 2" key="1">
    <citation type="journal article" date="2021" name="Elife">
        <title>Chloroplast acquisition without the gene transfer in kleptoplastic sea slugs, Plakobranchus ocellatus.</title>
        <authorList>
            <person name="Maeda T."/>
            <person name="Takahashi S."/>
            <person name="Yoshida T."/>
            <person name="Shimamura S."/>
            <person name="Takaki Y."/>
            <person name="Nagai Y."/>
            <person name="Toyoda A."/>
            <person name="Suzuki Y."/>
            <person name="Arimoto A."/>
            <person name="Ishii H."/>
            <person name="Satoh N."/>
            <person name="Nishiyama T."/>
            <person name="Hasebe M."/>
            <person name="Maruyama T."/>
            <person name="Minagawa J."/>
            <person name="Obokata J."/>
            <person name="Shigenobu S."/>
        </authorList>
    </citation>
    <scope>NUCLEOTIDE SEQUENCE [LARGE SCALE GENOMIC DNA]</scope>
</reference>
<name>A0AAV3Z3A2_9GAST</name>
<dbReference type="EMBL" id="BLXT01001916">
    <property type="protein sequence ID" value="GFN89094.1"/>
    <property type="molecule type" value="Genomic_DNA"/>
</dbReference>
<organism evidence="1 2">
    <name type="scientific">Plakobranchus ocellatus</name>
    <dbReference type="NCBI Taxonomy" id="259542"/>
    <lineage>
        <taxon>Eukaryota</taxon>
        <taxon>Metazoa</taxon>
        <taxon>Spiralia</taxon>
        <taxon>Lophotrochozoa</taxon>
        <taxon>Mollusca</taxon>
        <taxon>Gastropoda</taxon>
        <taxon>Heterobranchia</taxon>
        <taxon>Euthyneura</taxon>
        <taxon>Panpulmonata</taxon>
        <taxon>Sacoglossa</taxon>
        <taxon>Placobranchoidea</taxon>
        <taxon>Plakobranchidae</taxon>
        <taxon>Plakobranchus</taxon>
    </lineage>
</organism>
<evidence type="ECO:0008006" key="3">
    <source>
        <dbReference type="Google" id="ProtNLM"/>
    </source>
</evidence>
<accession>A0AAV3Z3A2</accession>